<reference evidence="3" key="2">
    <citation type="submission" date="2025-08" db="UniProtKB">
        <authorList>
            <consortium name="Ensembl"/>
        </authorList>
    </citation>
    <scope>IDENTIFICATION</scope>
</reference>
<dbReference type="STRING" id="7719.ENSCINP00000029124"/>
<keyword evidence="1" id="KW-0812">Transmembrane</keyword>
<dbReference type="InterPro" id="IPR042418">
    <property type="entry name" value="TXNDC15"/>
</dbReference>
<dbReference type="GeneTree" id="ENSGT00390000002845"/>
<reference evidence="3" key="3">
    <citation type="submission" date="2025-09" db="UniProtKB">
        <authorList>
            <consortium name="Ensembl"/>
        </authorList>
    </citation>
    <scope>IDENTIFICATION</scope>
</reference>
<organism evidence="3 4">
    <name type="scientific">Ciona intestinalis</name>
    <name type="common">Transparent sea squirt</name>
    <name type="synonym">Ascidia intestinalis</name>
    <dbReference type="NCBI Taxonomy" id="7719"/>
    <lineage>
        <taxon>Eukaryota</taxon>
        <taxon>Metazoa</taxon>
        <taxon>Chordata</taxon>
        <taxon>Tunicata</taxon>
        <taxon>Ascidiacea</taxon>
        <taxon>Phlebobranchia</taxon>
        <taxon>Cionidae</taxon>
        <taxon>Ciona</taxon>
    </lineage>
</organism>
<keyword evidence="4" id="KW-1185">Reference proteome</keyword>
<keyword evidence="1" id="KW-1133">Transmembrane helix</keyword>
<dbReference type="PANTHER" id="PTHR14684:SF2">
    <property type="entry name" value="THIOREDOXIN DOMAIN-CONTAINING PROTEIN 15"/>
    <property type="match status" value="1"/>
</dbReference>
<evidence type="ECO:0000256" key="1">
    <source>
        <dbReference type="SAM" id="Phobius"/>
    </source>
</evidence>
<dbReference type="InParanoid" id="F6XQP0"/>
<dbReference type="HOGENOM" id="CLU_050221_2_1_1"/>
<keyword evidence="1" id="KW-0472">Membrane</keyword>
<dbReference type="FunCoup" id="F6XQP0">
    <property type="interactions" value="1"/>
</dbReference>
<dbReference type="PANTHER" id="PTHR14684">
    <property type="entry name" value="THIOREDOXIN DOMAIN-CONTAINING PROTEIN 15"/>
    <property type="match status" value="1"/>
</dbReference>
<evidence type="ECO:0000313" key="4">
    <source>
        <dbReference type="Proteomes" id="UP000008144"/>
    </source>
</evidence>
<dbReference type="SUPFAM" id="SSF52833">
    <property type="entry name" value="Thioredoxin-like"/>
    <property type="match status" value="1"/>
</dbReference>
<gene>
    <name evidence="3" type="primary">LOC100175288</name>
</gene>
<sequence length="168" mass="18921">MSVAQLLSHLGSHEPGICAVVLFYATWCPFSMKMAADYNALGRLFPTIPIIAVEVESQINTFSSNQLRFGTISVPNLLIFQGPRAISRYNQTHIDLQLLTQFMKQHINVDVQTNCSPNVSTCSDFQIMEQDHIGPLPTKLQTDTDWILIFSILFLLYIVFTKVKTVVV</sequence>
<dbReference type="Ensembl" id="ENSCINT00000029370.2">
    <property type="protein sequence ID" value="ENSCINP00000029124.2"/>
    <property type="gene ID" value="ENSCING00000017038.2"/>
</dbReference>
<dbReference type="InterPro" id="IPR036249">
    <property type="entry name" value="Thioredoxin-like_sf"/>
</dbReference>
<evidence type="ECO:0000259" key="2">
    <source>
        <dbReference type="Pfam" id="PF00085"/>
    </source>
</evidence>
<feature type="transmembrane region" description="Helical" evidence="1">
    <location>
        <begin position="146"/>
        <end position="163"/>
    </location>
</feature>
<dbReference type="InterPro" id="IPR013766">
    <property type="entry name" value="Thioredoxin_domain"/>
</dbReference>
<protein>
    <submittedName>
        <fullName evidence="3">Thioredoxin domain-containing protein 15-like</fullName>
    </submittedName>
</protein>
<accession>F6XQP0</accession>
<dbReference type="OMA" id="LPRMYPR"/>
<proteinExistence type="predicted"/>
<dbReference type="Proteomes" id="UP000008144">
    <property type="component" value="Unassembled WGS sequence"/>
</dbReference>
<feature type="domain" description="Thioredoxin" evidence="2">
    <location>
        <begin position="19"/>
        <end position="103"/>
    </location>
</feature>
<name>F6XQP0_CIOIN</name>
<dbReference type="Gene3D" id="3.40.30.10">
    <property type="entry name" value="Glutaredoxin"/>
    <property type="match status" value="1"/>
</dbReference>
<reference evidence="4" key="1">
    <citation type="journal article" date="2002" name="Science">
        <title>The draft genome of Ciona intestinalis: insights into chordate and vertebrate origins.</title>
        <authorList>
            <person name="Dehal P."/>
            <person name="Satou Y."/>
            <person name="Campbell R.K."/>
            <person name="Chapman J."/>
            <person name="Degnan B."/>
            <person name="De Tomaso A."/>
            <person name="Davidson B."/>
            <person name="Di Gregorio A."/>
            <person name="Gelpke M."/>
            <person name="Goodstein D.M."/>
            <person name="Harafuji N."/>
            <person name="Hastings K.E."/>
            <person name="Ho I."/>
            <person name="Hotta K."/>
            <person name="Huang W."/>
            <person name="Kawashima T."/>
            <person name="Lemaire P."/>
            <person name="Martinez D."/>
            <person name="Meinertzhagen I.A."/>
            <person name="Necula S."/>
            <person name="Nonaka M."/>
            <person name="Putnam N."/>
            <person name="Rash S."/>
            <person name="Saiga H."/>
            <person name="Satake M."/>
            <person name="Terry A."/>
            <person name="Yamada L."/>
            <person name="Wang H.G."/>
            <person name="Awazu S."/>
            <person name="Azumi K."/>
            <person name="Boore J."/>
            <person name="Branno M."/>
            <person name="Chin-Bow S."/>
            <person name="DeSantis R."/>
            <person name="Doyle S."/>
            <person name="Francino P."/>
            <person name="Keys D.N."/>
            <person name="Haga S."/>
            <person name="Hayashi H."/>
            <person name="Hino K."/>
            <person name="Imai K.S."/>
            <person name="Inaba K."/>
            <person name="Kano S."/>
            <person name="Kobayashi K."/>
            <person name="Kobayashi M."/>
            <person name="Lee B.I."/>
            <person name="Makabe K.W."/>
            <person name="Manohar C."/>
            <person name="Matassi G."/>
            <person name="Medina M."/>
            <person name="Mochizuki Y."/>
            <person name="Mount S."/>
            <person name="Morishita T."/>
            <person name="Miura S."/>
            <person name="Nakayama A."/>
            <person name="Nishizaka S."/>
            <person name="Nomoto H."/>
            <person name="Ohta F."/>
            <person name="Oishi K."/>
            <person name="Rigoutsos I."/>
            <person name="Sano M."/>
            <person name="Sasaki A."/>
            <person name="Sasakura Y."/>
            <person name="Shoguchi E."/>
            <person name="Shin-i T."/>
            <person name="Spagnuolo A."/>
            <person name="Stainier D."/>
            <person name="Suzuki M.M."/>
            <person name="Tassy O."/>
            <person name="Takatori N."/>
            <person name="Tokuoka M."/>
            <person name="Yagi K."/>
            <person name="Yoshizaki F."/>
            <person name="Wada S."/>
            <person name="Zhang C."/>
            <person name="Hyatt P.D."/>
            <person name="Larimer F."/>
            <person name="Detter C."/>
            <person name="Doggett N."/>
            <person name="Glavina T."/>
            <person name="Hawkins T."/>
            <person name="Richardson P."/>
            <person name="Lucas S."/>
            <person name="Kohara Y."/>
            <person name="Levine M."/>
            <person name="Satoh N."/>
            <person name="Rokhsar D.S."/>
        </authorList>
    </citation>
    <scope>NUCLEOTIDE SEQUENCE [LARGE SCALE GENOMIC DNA]</scope>
</reference>
<dbReference type="AlphaFoldDB" id="F6XQP0"/>
<evidence type="ECO:0000313" key="3">
    <source>
        <dbReference type="Ensembl" id="ENSCINP00000029124.2"/>
    </source>
</evidence>
<dbReference type="Pfam" id="PF00085">
    <property type="entry name" value="Thioredoxin"/>
    <property type="match status" value="1"/>
</dbReference>